<comment type="caution">
    <text evidence="2">The sequence shown here is derived from an EMBL/GenBank/DDBJ whole genome shotgun (WGS) entry which is preliminary data.</text>
</comment>
<name>A0A178D7H4_9EURO</name>
<dbReference type="Gene3D" id="3.40.50.1820">
    <property type="entry name" value="alpha/beta hydrolase"/>
    <property type="match status" value="1"/>
</dbReference>
<accession>A0A178D7H4</accession>
<dbReference type="GeneID" id="34585964"/>
<dbReference type="Proteomes" id="UP000185904">
    <property type="component" value="Unassembled WGS sequence"/>
</dbReference>
<dbReference type="InterPro" id="IPR006594">
    <property type="entry name" value="LisH"/>
</dbReference>
<dbReference type="SUPFAM" id="SSF52540">
    <property type="entry name" value="P-loop containing nucleoside triphosphate hydrolases"/>
    <property type="match status" value="1"/>
</dbReference>
<evidence type="ECO:0008006" key="4">
    <source>
        <dbReference type="Google" id="ProtNLM"/>
    </source>
</evidence>
<dbReference type="InterPro" id="IPR027417">
    <property type="entry name" value="P-loop_NTPase"/>
</dbReference>
<dbReference type="EMBL" id="LVCJ01000011">
    <property type="protein sequence ID" value="OAL38089.1"/>
    <property type="molecule type" value="Genomic_DNA"/>
</dbReference>
<sequence length="958" mass="107419">MCPFKKLFKPAATPQQHAAESSRSSSPSQAPTVSFPDGVKVLHDNSEATVDICFVHGLTGNRDTTWTAQGQSQPWPLALLAPQLRSARILTYGYDAYVVKRSVASSNRLIDHASNLLNDLTTDRASHDASDRPLIFVAHSLGGLVCKESILQSRNNPEGHLKKMFECIKGVIFMGTPHTGSWMADWARLPASALGMVKSTNKSLLKVLETDDQLLESIQLRFLGMVRDLRESNRRLEVTCFFEELPLPVVGKVVSKESATFAGYNPISIHANHSDMVRFVSPEETGFKRVIGELSRWEMELRSSTQNEASSSTEPRPSSSRKAIFTVPFEPDPHFISRESILSSIAQQLEQHRRAILCGMGGIGKSQIAIAYAYQYRQEHPRSHVLWIYAATRSRFVQACQQMARKLKLPRCEDPKIDACELVAAWLDDEENGPWLLIVDNADNANLMLGVMPSDETHMDEDTLTKPLMDYLPRTLDLSRRLLITTRYNDVADGLRQSALPISVGPFSLPEARSLLRRKITKERAGPADETVDELLTSLAYIPLAITQAAAFINRNMMTLADYLRGFQTSESERMRQLSIELQDPRRERGFPSSVFRTWRLSFDQMRQRDPAAARLLTFLAFLDGQSIPLTLVQYTQTAEADWRQALGTVAGYSLVVSAANETISIHPLVQESVRYWLEQQKEKEASVEQAVQVLAARFPTGEYSNWIVCQTLLPHAQAALRHQGRGILSESRRLLQYLVSWFLLASGKYETAFEHVSESYEILMGLYGDEEPVSLDSLARMALVLPYRGKYEEAEAINRRVLAGREKELGVDHPSTLTSVHHLALVLQDRGKYEEAEAMIRRALAGREKELGVDHPSTLTSVHHLALVLQDRGKYEEAEAMNRRALTGSEKELGLDHPDTLLSVYSLAHLLDVQQDFQQAMDLYETAITGFDSVLGPDHPTTAACREHLSSLLRRMA</sequence>
<dbReference type="RefSeq" id="XP_022503101.1">
    <property type="nucleotide sequence ID" value="XM_022640845.1"/>
</dbReference>
<reference evidence="2 3" key="1">
    <citation type="submission" date="2016-03" db="EMBL/GenBank/DDBJ databases">
        <title>The draft genome sequence of Fonsecaea nubica causative agent of cutaneous subcutaneous infection in human host.</title>
        <authorList>
            <person name="Costa F."/>
            <person name="Sybren D.H."/>
            <person name="Raittz R.T."/>
            <person name="Weiss V.A."/>
            <person name="Leao A.C."/>
            <person name="Gomes R."/>
            <person name="De Souza E.M."/>
            <person name="Pedrosa F.O."/>
            <person name="Steffens M.B."/>
            <person name="Bombassaro A."/>
            <person name="Tadra-Sfeir M.Z."/>
            <person name="Moreno L.F."/>
            <person name="Najafzadeh M.J."/>
            <person name="Felipe M.S."/>
            <person name="Teixeira M."/>
            <person name="Sun J."/>
            <person name="Xi L."/>
            <person name="Castro M.A."/>
            <person name="Vicente V.A."/>
        </authorList>
    </citation>
    <scope>NUCLEOTIDE SEQUENCE [LARGE SCALE GENOMIC DNA]</scope>
    <source>
        <strain evidence="2 3">CBS 269.64</strain>
    </source>
</reference>
<feature type="compositionally biased region" description="Low complexity" evidence="1">
    <location>
        <begin position="310"/>
        <end position="321"/>
    </location>
</feature>
<organism evidence="2 3">
    <name type="scientific">Fonsecaea nubica</name>
    <dbReference type="NCBI Taxonomy" id="856822"/>
    <lineage>
        <taxon>Eukaryota</taxon>
        <taxon>Fungi</taxon>
        <taxon>Dikarya</taxon>
        <taxon>Ascomycota</taxon>
        <taxon>Pezizomycotina</taxon>
        <taxon>Eurotiomycetes</taxon>
        <taxon>Chaetothyriomycetidae</taxon>
        <taxon>Chaetothyriales</taxon>
        <taxon>Herpotrichiellaceae</taxon>
        <taxon>Fonsecaea</taxon>
    </lineage>
</organism>
<feature type="region of interest" description="Disordered" evidence="1">
    <location>
        <begin position="9"/>
        <end position="35"/>
    </location>
</feature>
<dbReference type="Gene3D" id="1.25.40.10">
    <property type="entry name" value="Tetratricopeptide repeat domain"/>
    <property type="match status" value="1"/>
</dbReference>
<dbReference type="Gene3D" id="3.40.50.300">
    <property type="entry name" value="P-loop containing nucleotide triphosphate hydrolases"/>
    <property type="match status" value="1"/>
</dbReference>
<dbReference type="InterPro" id="IPR053137">
    <property type="entry name" value="NLR-like"/>
</dbReference>
<dbReference type="SUPFAM" id="SSF53474">
    <property type="entry name" value="alpha/beta-Hydrolases"/>
    <property type="match status" value="1"/>
</dbReference>
<dbReference type="SUPFAM" id="SSF48452">
    <property type="entry name" value="TPR-like"/>
    <property type="match status" value="2"/>
</dbReference>
<dbReference type="AlphaFoldDB" id="A0A178D7H4"/>
<proteinExistence type="predicted"/>
<dbReference type="InterPro" id="IPR029058">
    <property type="entry name" value="AB_hydrolase_fold"/>
</dbReference>
<dbReference type="Pfam" id="PF13374">
    <property type="entry name" value="TPR_10"/>
    <property type="match status" value="2"/>
</dbReference>
<dbReference type="Pfam" id="PF13424">
    <property type="entry name" value="TPR_12"/>
    <property type="match status" value="1"/>
</dbReference>
<dbReference type="PANTHER" id="PTHR46082">
    <property type="entry name" value="ATP/GTP-BINDING PROTEIN-RELATED"/>
    <property type="match status" value="1"/>
</dbReference>
<protein>
    <recommendedName>
        <fullName evidence="4">NB-ARC domain-containing protein</fullName>
    </recommendedName>
</protein>
<dbReference type="InterPro" id="IPR011990">
    <property type="entry name" value="TPR-like_helical_dom_sf"/>
</dbReference>
<dbReference type="PROSITE" id="PS50896">
    <property type="entry name" value="LISH"/>
    <property type="match status" value="1"/>
</dbReference>
<gene>
    <name evidence="2" type="ORF">AYO20_02541</name>
</gene>
<dbReference type="OrthoDB" id="1658288at2759"/>
<evidence type="ECO:0000256" key="1">
    <source>
        <dbReference type="SAM" id="MobiDB-lite"/>
    </source>
</evidence>
<evidence type="ECO:0000313" key="3">
    <source>
        <dbReference type="Proteomes" id="UP000185904"/>
    </source>
</evidence>
<feature type="region of interest" description="Disordered" evidence="1">
    <location>
        <begin position="302"/>
        <end position="322"/>
    </location>
</feature>
<evidence type="ECO:0000313" key="2">
    <source>
        <dbReference type="EMBL" id="OAL38089.1"/>
    </source>
</evidence>
<dbReference type="PANTHER" id="PTHR46082:SF6">
    <property type="entry name" value="AAA+ ATPASE DOMAIN-CONTAINING PROTEIN-RELATED"/>
    <property type="match status" value="1"/>
</dbReference>
<keyword evidence="3" id="KW-1185">Reference proteome</keyword>